<evidence type="ECO:0000313" key="4">
    <source>
        <dbReference type="EMBL" id="GBH32305.1"/>
    </source>
</evidence>
<dbReference type="KEGG" id="shyd:CJD35_16485"/>
<dbReference type="InterPro" id="IPR036291">
    <property type="entry name" value="NAD(P)-bd_dom_sf"/>
</dbReference>
<keyword evidence="3" id="KW-0670">Pyruvate</keyword>
<name>A0A249MY53_SPHXE</name>
<evidence type="ECO:0000313" key="6">
    <source>
        <dbReference type="Proteomes" id="UP000290975"/>
    </source>
</evidence>
<sequence length="309" mass="33260">MMTLLYTSDPERGRTWRDVFAAEAADIGFVDPTDPHDPATIRYLAAWNPSVELIATLPALEILFSIGAGIDQFDMSRLPPHVRVVRMIEPGIAQGMVEYATMAVLALHRNLIDHGIAQREGRWAPIKLTPASQRRIGVMGLGILGQAVLGALRPFGFPLSGWSRSAHAVEGVDCFAGAAALPAFLSGCDILICLLPLTTETRGILCRETLSQLPRGAGLINVGRGGHLVEQDLLSLLDEGHLSGAVLDVFDPEPLPQGHALWAHPRIIMTPHVASMTRADSAARALIANIRRHVSGATMEGEVARDKGY</sequence>
<accession>A0A249MY53</accession>
<dbReference type="InterPro" id="IPR050223">
    <property type="entry name" value="D-isomer_2-hydroxyacid_DH"/>
</dbReference>
<dbReference type="Gene3D" id="3.40.50.720">
    <property type="entry name" value="NAD(P)-binding Rossmann-like Domain"/>
    <property type="match status" value="2"/>
</dbReference>
<dbReference type="GO" id="GO:0016618">
    <property type="term" value="F:hydroxypyruvate reductase [NAD(P)H] activity"/>
    <property type="evidence" value="ECO:0007669"/>
    <property type="project" value="TreeGrafter"/>
</dbReference>
<dbReference type="PANTHER" id="PTHR10996">
    <property type="entry name" value="2-HYDROXYACID DEHYDROGENASE-RELATED"/>
    <property type="match status" value="1"/>
</dbReference>
<evidence type="ECO:0000256" key="1">
    <source>
        <dbReference type="ARBA" id="ARBA00023002"/>
    </source>
</evidence>
<gene>
    <name evidence="3" type="ORF">CJD35_16485</name>
    <name evidence="4" type="ORF">MBESOW_P3537</name>
</gene>
<dbReference type="AlphaFoldDB" id="A0A249MY53"/>
<dbReference type="Proteomes" id="UP000217141">
    <property type="component" value="Chromosome II"/>
</dbReference>
<evidence type="ECO:0000313" key="3">
    <source>
        <dbReference type="EMBL" id="ASY46097.1"/>
    </source>
</evidence>
<organism evidence="3 5">
    <name type="scientific">Sphingobium xenophagum</name>
    <dbReference type="NCBI Taxonomy" id="121428"/>
    <lineage>
        <taxon>Bacteria</taxon>
        <taxon>Pseudomonadati</taxon>
        <taxon>Pseudomonadota</taxon>
        <taxon>Alphaproteobacteria</taxon>
        <taxon>Sphingomonadales</taxon>
        <taxon>Sphingomonadaceae</taxon>
        <taxon>Sphingobium</taxon>
    </lineage>
</organism>
<dbReference type="Pfam" id="PF02826">
    <property type="entry name" value="2-Hacid_dh_C"/>
    <property type="match status" value="1"/>
</dbReference>
<dbReference type="CDD" id="cd12164">
    <property type="entry name" value="GDH_like_2"/>
    <property type="match status" value="1"/>
</dbReference>
<dbReference type="GO" id="GO:0005829">
    <property type="term" value="C:cytosol"/>
    <property type="evidence" value="ECO:0007669"/>
    <property type="project" value="TreeGrafter"/>
</dbReference>
<dbReference type="RefSeq" id="WP_017181858.1">
    <property type="nucleotide sequence ID" value="NZ_BBQY01000035.1"/>
</dbReference>
<keyword evidence="1" id="KW-0560">Oxidoreductase</keyword>
<dbReference type="PANTHER" id="PTHR10996:SF114">
    <property type="entry name" value="GLYOXYLATE_HYDROXYPYRUVATE REDUCTASE A"/>
    <property type="match status" value="1"/>
</dbReference>
<evidence type="ECO:0000259" key="2">
    <source>
        <dbReference type="Pfam" id="PF02826"/>
    </source>
</evidence>
<dbReference type="GO" id="GO:0051287">
    <property type="term" value="F:NAD binding"/>
    <property type="evidence" value="ECO:0007669"/>
    <property type="project" value="InterPro"/>
</dbReference>
<dbReference type="GO" id="GO:0030267">
    <property type="term" value="F:glyoxylate reductase (NADPH) activity"/>
    <property type="evidence" value="ECO:0007669"/>
    <property type="project" value="TreeGrafter"/>
</dbReference>
<dbReference type="EMBL" id="BBQY01000035">
    <property type="protein sequence ID" value="GBH32305.1"/>
    <property type="molecule type" value="Genomic_DNA"/>
</dbReference>
<dbReference type="EMBL" id="CP022746">
    <property type="protein sequence ID" value="ASY46097.1"/>
    <property type="molecule type" value="Genomic_DNA"/>
</dbReference>
<keyword evidence="6" id="KW-1185">Reference proteome</keyword>
<accession>A0A401J6N9</accession>
<dbReference type="InterPro" id="IPR006140">
    <property type="entry name" value="D-isomer_DH_NAD-bd"/>
</dbReference>
<dbReference type="STRING" id="1192759.GCA_000277525_00990"/>
<protein>
    <submittedName>
        <fullName evidence="3">Glyoxylate/hydroxypyruvate reductase A</fullName>
    </submittedName>
    <submittedName>
        <fullName evidence="4">Glyoxylate/hydroxypyruvatereductase</fullName>
    </submittedName>
</protein>
<reference evidence="4 6" key="1">
    <citation type="submission" date="2014-12" db="EMBL/GenBank/DDBJ databases">
        <title>Whole genome sequencing of Sphingobium xenophagum OW59.</title>
        <authorList>
            <person name="Ohta Y."/>
            <person name="Nishi S."/>
            <person name="Hatada Y."/>
        </authorList>
    </citation>
    <scope>NUCLEOTIDE SEQUENCE [LARGE SCALE GENOMIC DNA]</scope>
    <source>
        <strain evidence="4 6">OW59</strain>
    </source>
</reference>
<evidence type="ECO:0000313" key="5">
    <source>
        <dbReference type="Proteomes" id="UP000217141"/>
    </source>
</evidence>
<dbReference type="Proteomes" id="UP000290975">
    <property type="component" value="Unassembled WGS sequence"/>
</dbReference>
<feature type="domain" description="D-isomer specific 2-hydroxyacid dehydrogenase NAD-binding" evidence="2">
    <location>
        <begin position="102"/>
        <end position="274"/>
    </location>
</feature>
<reference evidence="3 5" key="2">
    <citation type="submission" date="2017-08" db="EMBL/GenBank/DDBJ databases">
        <title>Whole Genome Sequence of Sphingobium hydrophobicum C1: Insights into Adaption to the Electronic-waste Contaminated Sediment.</title>
        <authorList>
            <person name="Song D."/>
            <person name="Chen X."/>
            <person name="Xu M."/>
        </authorList>
    </citation>
    <scope>NUCLEOTIDE SEQUENCE [LARGE SCALE GENOMIC DNA]</scope>
    <source>
        <strain evidence="3 5">C1</strain>
    </source>
</reference>
<proteinExistence type="predicted"/>
<dbReference type="SUPFAM" id="SSF51735">
    <property type="entry name" value="NAD(P)-binding Rossmann-fold domains"/>
    <property type="match status" value="1"/>
</dbReference>